<dbReference type="InterPro" id="IPR044946">
    <property type="entry name" value="Restrct_endonuc_typeI_TRD_sf"/>
</dbReference>
<proteinExistence type="inferred from homology"/>
<keyword evidence="5" id="KW-0255">Endonuclease</keyword>
<dbReference type="Proteomes" id="UP000437431">
    <property type="component" value="Unassembled WGS sequence"/>
</dbReference>
<organism evidence="5 6">
    <name type="scientific">Phocaeicola vulgatus</name>
    <name type="common">Bacteroides vulgatus</name>
    <dbReference type="NCBI Taxonomy" id="821"/>
    <lineage>
        <taxon>Bacteria</taxon>
        <taxon>Pseudomonadati</taxon>
        <taxon>Bacteroidota</taxon>
        <taxon>Bacteroidia</taxon>
        <taxon>Bacteroidales</taxon>
        <taxon>Bacteroidaceae</taxon>
        <taxon>Phocaeicola</taxon>
    </lineage>
</organism>
<sequence length="414" mass="46868">MANNNENKILNVPNLRFPEFCGEWETIKVSELLDFYSTNSLSWEQLDYSNGKIKNLHYGLIHKGVPTMVDVACDSLPYIKEESMLKSFTLFKEGDVAFADASEDTNDVAKAIEVVNCDNQQIVSGLHTIHGRDNSNRTVIGYKGYAFASDSFHKQIRRIAQGTKVFSISVRNFDEAYIGIPSKEEQTQIAKLLITIDKRIATQNKIIEKLQSLIKGLIDDIITLKCGQLVAFETLYSKAGEGGTPTTSNTEFYDNGSIPFIKIDDLSNKYLSANKDYITELGLKKSSAWLIPTHSIIYSNGATIGAISINKYPVCTKQGILGIVPNTNIDVEFLYYFMQSSYFQKEVERVVTEGTMKTAYLKDINHIKCPIPDLDRQKEISHLLSVLSLKEDVERQLLQKYQIQKQYLLRKMFI</sequence>
<dbReference type="Pfam" id="PF01420">
    <property type="entry name" value="Methylase_S"/>
    <property type="match status" value="2"/>
</dbReference>
<gene>
    <name evidence="5" type="ORF">GAY79_08820</name>
</gene>
<dbReference type="SUPFAM" id="SSF116734">
    <property type="entry name" value="DNA methylase specificity domain"/>
    <property type="match status" value="2"/>
</dbReference>
<dbReference type="InterPro" id="IPR052021">
    <property type="entry name" value="Type-I_RS_S_subunit"/>
</dbReference>
<keyword evidence="2" id="KW-0680">Restriction system</keyword>
<comment type="similarity">
    <text evidence="1">Belongs to the type-I restriction system S methylase family.</text>
</comment>
<dbReference type="GO" id="GO:0003677">
    <property type="term" value="F:DNA binding"/>
    <property type="evidence" value="ECO:0007669"/>
    <property type="project" value="UniProtKB-KW"/>
</dbReference>
<reference evidence="5 6" key="1">
    <citation type="journal article" date="2019" name="Nat. Med.">
        <title>A library of human gut bacterial isolates paired with longitudinal multiomics data enables mechanistic microbiome research.</title>
        <authorList>
            <person name="Poyet M."/>
            <person name="Groussin M."/>
            <person name="Gibbons S.M."/>
            <person name="Avila-Pacheco J."/>
            <person name="Jiang X."/>
            <person name="Kearney S.M."/>
            <person name="Perrotta A.R."/>
            <person name="Berdy B."/>
            <person name="Zhao S."/>
            <person name="Lieberman T.D."/>
            <person name="Swanson P.K."/>
            <person name="Smith M."/>
            <person name="Roesemann S."/>
            <person name="Alexander J.E."/>
            <person name="Rich S.A."/>
            <person name="Livny J."/>
            <person name="Vlamakis H."/>
            <person name="Clish C."/>
            <person name="Bullock K."/>
            <person name="Deik A."/>
            <person name="Scott J."/>
            <person name="Pierce K.A."/>
            <person name="Xavier R.J."/>
            <person name="Alm E.J."/>
        </authorList>
    </citation>
    <scope>NUCLEOTIDE SEQUENCE [LARGE SCALE GENOMIC DNA]</scope>
    <source>
        <strain evidence="5 6">BIOML-A111</strain>
    </source>
</reference>
<dbReference type="InterPro" id="IPR000055">
    <property type="entry name" value="Restrct_endonuc_typeI_TRD"/>
</dbReference>
<evidence type="ECO:0000256" key="1">
    <source>
        <dbReference type="ARBA" id="ARBA00010923"/>
    </source>
</evidence>
<feature type="domain" description="Type I restriction modification DNA specificity" evidence="4">
    <location>
        <begin position="23"/>
        <end position="211"/>
    </location>
</feature>
<keyword evidence="5" id="KW-0540">Nuclease</keyword>
<protein>
    <submittedName>
        <fullName evidence="5">Restriction endonuclease subunit S</fullName>
    </submittedName>
</protein>
<evidence type="ECO:0000313" key="6">
    <source>
        <dbReference type="Proteomes" id="UP000437431"/>
    </source>
</evidence>
<evidence type="ECO:0000256" key="3">
    <source>
        <dbReference type="ARBA" id="ARBA00023125"/>
    </source>
</evidence>
<dbReference type="EMBL" id="WDAY01000016">
    <property type="protein sequence ID" value="KAB6561299.1"/>
    <property type="molecule type" value="Genomic_DNA"/>
</dbReference>
<dbReference type="AlphaFoldDB" id="A0A7J5RIW0"/>
<feature type="domain" description="Type I restriction modification DNA specificity" evidence="4">
    <location>
        <begin position="241"/>
        <end position="399"/>
    </location>
</feature>
<dbReference type="CDD" id="cd17275">
    <property type="entry name" value="RMtype1_S_MjaORF132P-TRD1-CR1_like"/>
    <property type="match status" value="1"/>
</dbReference>
<comment type="caution">
    <text evidence="5">The sequence shown here is derived from an EMBL/GenBank/DDBJ whole genome shotgun (WGS) entry which is preliminary data.</text>
</comment>
<keyword evidence="3" id="KW-0238">DNA-binding</keyword>
<evidence type="ECO:0000259" key="4">
    <source>
        <dbReference type="Pfam" id="PF01420"/>
    </source>
</evidence>
<dbReference type="GO" id="GO:0004519">
    <property type="term" value="F:endonuclease activity"/>
    <property type="evidence" value="ECO:0007669"/>
    <property type="project" value="UniProtKB-KW"/>
</dbReference>
<dbReference type="PANTHER" id="PTHR30408:SF12">
    <property type="entry name" value="TYPE I RESTRICTION ENZYME MJAVIII SPECIFICITY SUBUNIT"/>
    <property type="match status" value="1"/>
</dbReference>
<dbReference type="Gene3D" id="3.90.220.20">
    <property type="entry name" value="DNA methylase specificity domains"/>
    <property type="match status" value="2"/>
</dbReference>
<keyword evidence="5" id="KW-0378">Hydrolase</keyword>
<evidence type="ECO:0000256" key="2">
    <source>
        <dbReference type="ARBA" id="ARBA00022747"/>
    </source>
</evidence>
<evidence type="ECO:0000313" key="5">
    <source>
        <dbReference type="EMBL" id="KAB6561299.1"/>
    </source>
</evidence>
<dbReference type="GO" id="GO:0009307">
    <property type="term" value="P:DNA restriction-modification system"/>
    <property type="evidence" value="ECO:0007669"/>
    <property type="project" value="UniProtKB-KW"/>
</dbReference>
<accession>A0A7J5RIW0</accession>
<name>A0A7J5RIW0_PHOVU</name>
<dbReference type="PANTHER" id="PTHR30408">
    <property type="entry name" value="TYPE-1 RESTRICTION ENZYME ECOKI SPECIFICITY PROTEIN"/>
    <property type="match status" value="1"/>
</dbReference>